<protein>
    <submittedName>
        <fullName evidence="3">M15 family metallopeptidase</fullName>
    </submittedName>
</protein>
<feature type="region of interest" description="Disordered" evidence="1">
    <location>
        <begin position="47"/>
        <end position="81"/>
    </location>
</feature>
<dbReference type="SUPFAM" id="SSF55166">
    <property type="entry name" value="Hedgehog/DD-peptidase"/>
    <property type="match status" value="1"/>
</dbReference>
<evidence type="ECO:0000256" key="1">
    <source>
        <dbReference type="SAM" id="MobiDB-lite"/>
    </source>
</evidence>
<dbReference type="CDD" id="cd14852">
    <property type="entry name" value="LD-carboxypeptidase"/>
    <property type="match status" value="1"/>
</dbReference>
<feature type="compositionally biased region" description="Pro residues" evidence="1">
    <location>
        <begin position="47"/>
        <end position="63"/>
    </location>
</feature>
<dbReference type="Proteomes" id="UP000620366">
    <property type="component" value="Unassembled WGS sequence"/>
</dbReference>
<name>A0A926DDY6_9FIRM</name>
<dbReference type="GO" id="GO:0008233">
    <property type="term" value="F:peptidase activity"/>
    <property type="evidence" value="ECO:0007669"/>
    <property type="project" value="InterPro"/>
</dbReference>
<dbReference type="RefSeq" id="WP_249300110.1">
    <property type="nucleotide sequence ID" value="NZ_JACRSP010000002.1"/>
</dbReference>
<dbReference type="AlphaFoldDB" id="A0A926DDY6"/>
<dbReference type="GO" id="GO:0006508">
    <property type="term" value="P:proteolysis"/>
    <property type="evidence" value="ECO:0007669"/>
    <property type="project" value="InterPro"/>
</dbReference>
<proteinExistence type="predicted"/>
<accession>A0A926DDY6</accession>
<dbReference type="Gene3D" id="3.30.1380.10">
    <property type="match status" value="1"/>
</dbReference>
<dbReference type="InterPro" id="IPR058193">
    <property type="entry name" value="VanY/YodJ_core_dom"/>
</dbReference>
<dbReference type="Gene3D" id="3.30.200.180">
    <property type="match status" value="1"/>
</dbReference>
<reference evidence="3" key="1">
    <citation type="submission" date="2020-08" db="EMBL/GenBank/DDBJ databases">
        <title>Genome public.</title>
        <authorList>
            <person name="Liu C."/>
            <person name="Sun Q."/>
        </authorList>
    </citation>
    <scope>NUCLEOTIDE SEQUENCE</scope>
    <source>
        <strain evidence="3">BX7</strain>
    </source>
</reference>
<evidence type="ECO:0000259" key="2">
    <source>
        <dbReference type="Pfam" id="PF02557"/>
    </source>
</evidence>
<dbReference type="EMBL" id="JACRSP010000002">
    <property type="protein sequence ID" value="MBC8536338.1"/>
    <property type="molecule type" value="Genomic_DNA"/>
</dbReference>
<dbReference type="Pfam" id="PF02557">
    <property type="entry name" value="VanY"/>
    <property type="match status" value="1"/>
</dbReference>
<dbReference type="PANTHER" id="PTHR34385">
    <property type="entry name" value="D-ALANYL-D-ALANINE CARBOXYPEPTIDASE"/>
    <property type="match status" value="1"/>
</dbReference>
<dbReference type="PANTHER" id="PTHR34385:SF1">
    <property type="entry name" value="PEPTIDOGLYCAN L-ALANYL-D-GLUTAMATE ENDOPEPTIDASE CWLK"/>
    <property type="match status" value="1"/>
</dbReference>
<comment type="caution">
    <text evidence="3">The sequence shown here is derived from an EMBL/GenBank/DDBJ whole genome shotgun (WGS) entry which is preliminary data.</text>
</comment>
<feature type="domain" description="D-alanyl-D-alanine carboxypeptidase-like core" evidence="2">
    <location>
        <begin position="127"/>
        <end position="254"/>
    </location>
</feature>
<dbReference type="InterPro" id="IPR003709">
    <property type="entry name" value="VanY-like_core_dom"/>
</dbReference>
<dbReference type="InterPro" id="IPR052179">
    <property type="entry name" value="DD-CPase-like"/>
</dbReference>
<evidence type="ECO:0000313" key="3">
    <source>
        <dbReference type="EMBL" id="MBC8536338.1"/>
    </source>
</evidence>
<sequence length="335" mass="37818">MRQYRRYRLKRKYVLRRALLIAAALLLAVGLFALGRWAVGALTAPGPAEPAGPAQPDPAPVDPVEPQAPQLREGDTTVSTPRANIHRGDLILVGSQNAYEFPEQEPYVSVYENKTSSYKVRDRNVRVDEAIVPYLNAMFDEFYAATGVRDVIVVSGERSYDSQKNLYDKYLAEQGEQYVREYVATPGYSEHHSGLAVDLSIYKSDGTMHNYTDEGDYSWIIDNACLYGFVRRYPDDKVAVTGVSYEPWHFRYVGRAHACLMQQRGLCLEEYLELLRQYPYEGEHLIFDDSDGSRYEIYYVEAEAEGETQLPVPQELAYTVSGDNAGGFVVTVKTA</sequence>
<dbReference type="InterPro" id="IPR009045">
    <property type="entry name" value="Zn_M74/Hedgehog-like"/>
</dbReference>
<gene>
    <name evidence="3" type="ORF">H8695_06475</name>
</gene>
<evidence type="ECO:0000313" key="4">
    <source>
        <dbReference type="Proteomes" id="UP000620366"/>
    </source>
</evidence>
<organism evidence="3 4">
    <name type="scientific">Feifania hominis</name>
    <dbReference type="NCBI Taxonomy" id="2763660"/>
    <lineage>
        <taxon>Bacteria</taxon>
        <taxon>Bacillati</taxon>
        <taxon>Bacillota</taxon>
        <taxon>Clostridia</taxon>
        <taxon>Eubacteriales</taxon>
        <taxon>Feifaniaceae</taxon>
        <taxon>Feifania</taxon>
    </lineage>
</organism>
<keyword evidence="4" id="KW-1185">Reference proteome</keyword>